<organism evidence="2 3">
    <name type="scientific">Sporosarcina psychrophila</name>
    <name type="common">Bacillus psychrophilus</name>
    <dbReference type="NCBI Taxonomy" id="1476"/>
    <lineage>
        <taxon>Bacteria</taxon>
        <taxon>Bacillati</taxon>
        <taxon>Bacillota</taxon>
        <taxon>Bacilli</taxon>
        <taxon>Bacillales</taxon>
        <taxon>Caryophanaceae</taxon>
        <taxon>Sporosarcina</taxon>
    </lineage>
</organism>
<name>A0A921KD93_SPOPS</name>
<gene>
    <name evidence="2" type="ORF">K8V56_02545</name>
</gene>
<reference evidence="2" key="1">
    <citation type="journal article" date="2021" name="PeerJ">
        <title>Extensive microbial diversity within the chicken gut microbiome revealed by metagenomics and culture.</title>
        <authorList>
            <person name="Gilroy R."/>
            <person name="Ravi A."/>
            <person name="Getino M."/>
            <person name="Pursley I."/>
            <person name="Horton D.L."/>
            <person name="Alikhan N.F."/>
            <person name="Baker D."/>
            <person name="Gharbi K."/>
            <person name="Hall N."/>
            <person name="Watson M."/>
            <person name="Adriaenssens E.M."/>
            <person name="Foster-Nyarko E."/>
            <person name="Jarju S."/>
            <person name="Secka A."/>
            <person name="Antonio M."/>
            <person name="Oren A."/>
            <person name="Chaudhuri R.R."/>
            <person name="La Ragione R."/>
            <person name="Hildebrand F."/>
            <person name="Pallen M.J."/>
        </authorList>
    </citation>
    <scope>NUCLEOTIDE SEQUENCE</scope>
    <source>
        <strain evidence="2">CHK171-7178</strain>
    </source>
</reference>
<keyword evidence="1" id="KW-1133">Transmembrane helix</keyword>
<accession>A0A921KD93</accession>
<dbReference type="EMBL" id="DYWT01000042">
    <property type="protein sequence ID" value="HJF30644.1"/>
    <property type="molecule type" value="Genomic_DNA"/>
</dbReference>
<feature type="transmembrane region" description="Helical" evidence="1">
    <location>
        <begin position="43"/>
        <end position="61"/>
    </location>
</feature>
<evidence type="ECO:0000313" key="3">
    <source>
        <dbReference type="Proteomes" id="UP000698173"/>
    </source>
</evidence>
<proteinExistence type="predicted"/>
<keyword evidence="1" id="KW-0472">Membrane</keyword>
<reference evidence="2" key="2">
    <citation type="submission" date="2021-09" db="EMBL/GenBank/DDBJ databases">
        <authorList>
            <person name="Gilroy R."/>
        </authorList>
    </citation>
    <scope>NUCLEOTIDE SEQUENCE</scope>
    <source>
        <strain evidence="2">CHK171-7178</strain>
    </source>
</reference>
<evidence type="ECO:0000256" key="1">
    <source>
        <dbReference type="SAM" id="Phobius"/>
    </source>
</evidence>
<sequence length="73" mass="8812">MKPFFLVFYRTRVKLDLLIHHDFIQIGVVLTLMRIKNTFKQTFMILFLGILAFGVFFIRFSDLSNFLEFNFIQ</sequence>
<dbReference type="AlphaFoldDB" id="A0A921KD93"/>
<protein>
    <submittedName>
        <fullName evidence="2">Uncharacterized protein</fullName>
    </submittedName>
</protein>
<comment type="caution">
    <text evidence="2">The sequence shown here is derived from an EMBL/GenBank/DDBJ whole genome shotgun (WGS) entry which is preliminary data.</text>
</comment>
<evidence type="ECO:0000313" key="2">
    <source>
        <dbReference type="EMBL" id="HJF30644.1"/>
    </source>
</evidence>
<dbReference type="Proteomes" id="UP000698173">
    <property type="component" value="Unassembled WGS sequence"/>
</dbReference>
<keyword evidence="1" id="KW-0812">Transmembrane</keyword>